<evidence type="ECO:0000256" key="5">
    <source>
        <dbReference type="ARBA" id="ARBA00022833"/>
    </source>
</evidence>
<keyword evidence="12" id="KW-0175">Coiled coil</keyword>
<keyword evidence="2 11" id="KW-0436">Ligase</keyword>
<keyword evidence="4 11" id="KW-0547">Nucleotide-binding</keyword>
<dbReference type="Gene3D" id="1.10.730.10">
    <property type="entry name" value="Isoleucyl-tRNA Synthetase, Domain 1"/>
    <property type="match status" value="1"/>
</dbReference>
<evidence type="ECO:0000313" key="15">
    <source>
        <dbReference type="EMBL" id="GLR18504.1"/>
    </source>
</evidence>
<dbReference type="PRINTS" id="PR00984">
    <property type="entry name" value="TRNASYNTHILE"/>
</dbReference>
<dbReference type="SUPFAM" id="SSF47323">
    <property type="entry name" value="Anticodon-binding domain of a subclass of class I aminoacyl-tRNA synthetases"/>
    <property type="match status" value="2"/>
</dbReference>
<keyword evidence="3 11" id="KW-0479">Metal-binding</keyword>
<evidence type="ECO:0000256" key="3">
    <source>
        <dbReference type="ARBA" id="ARBA00022723"/>
    </source>
</evidence>
<dbReference type="InterPro" id="IPR002300">
    <property type="entry name" value="aa-tRNA-synth_Ia"/>
</dbReference>
<dbReference type="Gene3D" id="3.40.50.620">
    <property type="entry name" value="HUPs"/>
    <property type="match status" value="2"/>
</dbReference>
<feature type="short sequence motif" description="'HIGH' region" evidence="11">
    <location>
        <begin position="49"/>
        <end position="59"/>
    </location>
</feature>
<dbReference type="SUPFAM" id="SSF52374">
    <property type="entry name" value="Nucleotidylyl transferase"/>
    <property type="match status" value="1"/>
</dbReference>
<comment type="similarity">
    <text evidence="11">Belongs to the class-I aminoacyl-tRNA synthetase family. IleS type 2 subfamily.</text>
</comment>
<evidence type="ECO:0000256" key="2">
    <source>
        <dbReference type="ARBA" id="ARBA00022598"/>
    </source>
</evidence>
<dbReference type="Pfam" id="PF19302">
    <property type="entry name" value="DUF5915"/>
    <property type="match status" value="1"/>
</dbReference>
<protein>
    <recommendedName>
        <fullName evidence="11">Isoleucine--tRNA ligase</fullName>
        <ecNumber evidence="11">6.1.1.5</ecNumber>
    </recommendedName>
    <alternativeName>
        <fullName evidence="11">Isoleucyl-tRNA synthetase</fullName>
        <shortName evidence="11">IleRS</shortName>
    </alternativeName>
</protein>
<comment type="catalytic activity">
    <reaction evidence="10 11">
        <text>tRNA(Ile) + L-isoleucine + ATP = L-isoleucyl-tRNA(Ile) + AMP + diphosphate</text>
        <dbReference type="Rhea" id="RHEA:11060"/>
        <dbReference type="Rhea" id="RHEA-COMP:9666"/>
        <dbReference type="Rhea" id="RHEA-COMP:9695"/>
        <dbReference type="ChEBI" id="CHEBI:30616"/>
        <dbReference type="ChEBI" id="CHEBI:33019"/>
        <dbReference type="ChEBI" id="CHEBI:58045"/>
        <dbReference type="ChEBI" id="CHEBI:78442"/>
        <dbReference type="ChEBI" id="CHEBI:78528"/>
        <dbReference type="ChEBI" id="CHEBI:456215"/>
        <dbReference type="EC" id="6.1.1.5"/>
    </reaction>
</comment>
<evidence type="ECO:0000256" key="6">
    <source>
        <dbReference type="ARBA" id="ARBA00022840"/>
    </source>
</evidence>
<dbReference type="Gene3D" id="3.90.740.10">
    <property type="entry name" value="Valyl/Leucyl/Isoleucyl-tRNA synthetase, editing domain"/>
    <property type="match status" value="1"/>
</dbReference>
<dbReference type="PANTHER" id="PTHR42780">
    <property type="entry name" value="SOLEUCYL-TRNA SYNTHETASE"/>
    <property type="match status" value="1"/>
</dbReference>
<accession>A0AA37SRZ6</accession>
<organism evidence="15 16">
    <name type="scientific">Portibacter lacus</name>
    <dbReference type="NCBI Taxonomy" id="1099794"/>
    <lineage>
        <taxon>Bacteria</taxon>
        <taxon>Pseudomonadati</taxon>
        <taxon>Bacteroidota</taxon>
        <taxon>Saprospiria</taxon>
        <taxon>Saprospirales</taxon>
        <taxon>Haliscomenobacteraceae</taxon>
        <taxon>Portibacter</taxon>
    </lineage>
</organism>
<name>A0AA37SRZ6_9BACT</name>
<comment type="subcellular location">
    <subcellularLocation>
        <location evidence="11">Cytoplasm</location>
    </subcellularLocation>
</comment>
<dbReference type="InterPro" id="IPR002301">
    <property type="entry name" value="Ile-tRNA-ligase"/>
</dbReference>
<dbReference type="EMBL" id="BSOH01000021">
    <property type="protein sequence ID" value="GLR18504.1"/>
    <property type="molecule type" value="Genomic_DNA"/>
</dbReference>
<dbReference type="Pfam" id="PF08264">
    <property type="entry name" value="Anticodon_1"/>
    <property type="match status" value="1"/>
</dbReference>
<dbReference type="FunFam" id="3.40.50.620:FF:000075">
    <property type="entry name" value="Isoleucine--tRNA ligase"/>
    <property type="match status" value="1"/>
</dbReference>
<dbReference type="InterPro" id="IPR013155">
    <property type="entry name" value="M/V/L/I-tRNA-synth_anticd-bd"/>
</dbReference>
<dbReference type="InterPro" id="IPR023586">
    <property type="entry name" value="Ile-tRNA-ligase_type2"/>
</dbReference>
<dbReference type="GO" id="GO:0002161">
    <property type="term" value="F:aminoacyl-tRNA deacylase activity"/>
    <property type="evidence" value="ECO:0007669"/>
    <property type="project" value="InterPro"/>
</dbReference>
<reference evidence="15" key="2">
    <citation type="submission" date="2023-01" db="EMBL/GenBank/DDBJ databases">
        <title>Draft genome sequence of Portibacter lacus strain NBRC 108769.</title>
        <authorList>
            <person name="Sun Q."/>
            <person name="Mori K."/>
        </authorList>
    </citation>
    <scope>NUCLEOTIDE SEQUENCE</scope>
    <source>
        <strain evidence="15">NBRC 108769</strain>
    </source>
</reference>
<feature type="domain" description="Methionyl/Valyl/Leucyl/Isoleucyl-tRNA synthetase anticodon-binding" evidence="14">
    <location>
        <begin position="725"/>
        <end position="878"/>
    </location>
</feature>
<feature type="domain" description="Aminoacyl-tRNA synthetase class Ia" evidence="13">
    <location>
        <begin position="19"/>
        <end position="676"/>
    </location>
</feature>
<keyword evidence="6 11" id="KW-0067">ATP-binding</keyword>
<dbReference type="PANTHER" id="PTHR42780:SF1">
    <property type="entry name" value="ISOLEUCINE--TRNA LIGASE, CYTOPLASMIC"/>
    <property type="match status" value="1"/>
</dbReference>
<dbReference type="GO" id="GO:0005524">
    <property type="term" value="F:ATP binding"/>
    <property type="evidence" value="ECO:0007669"/>
    <property type="project" value="UniProtKB-UniRule"/>
</dbReference>
<dbReference type="NCBIfam" id="TIGR00392">
    <property type="entry name" value="ileS"/>
    <property type="match status" value="1"/>
</dbReference>
<evidence type="ECO:0000256" key="11">
    <source>
        <dbReference type="HAMAP-Rule" id="MF_02003"/>
    </source>
</evidence>
<dbReference type="GO" id="GO:0000049">
    <property type="term" value="F:tRNA binding"/>
    <property type="evidence" value="ECO:0007669"/>
    <property type="project" value="InterPro"/>
</dbReference>
<comment type="cofactor">
    <cofactor evidence="11">
        <name>Zn(2+)</name>
        <dbReference type="ChEBI" id="CHEBI:29105"/>
    </cofactor>
</comment>
<evidence type="ECO:0000256" key="8">
    <source>
        <dbReference type="ARBA" id="ARBA00023146"/>
    </source>
</evidence>
<feature type="coiled-coil region" evidence="12">
    <location>
        <begin position="506"/>
        <end position="533"/>
    </location>
</feature>
<dbReference type="InterPro" id="IPR033709">
    <property type="entry name" value="Anticodon_Ile_ABEc"/>
</dbReference>
<dbReference type="InterPro" id="IPR009080">
    <property type="entry name" value="tRNAsynth_Ia_anticodon-bd"/>
</dbReference>
<gene>
    <name evidence="11 15" type="primary">ileS</name>
    <name evidence="15" type="ORF">GCM10007940_31200</name>
</gene>
<keyword evidence="16" id="KW-1185">Reference proteome</keyword>
<evidence type="ECO:0000256" key="12">
    <source>
        <dbReference type="SAM" id="Coils"/>
    </source>
</evidence>
<dbReference type="CDD" id="cd07961">
    <property type="entry name" value="Anticodon_Ia_Ile_ABEc"/>
    <property type="match status" value="1"/>
</dbReference>
<dbReference type="Pfam" id="PF00133">
    <property type="entry name" value="tRNA-synt_1"/>
    <property type="match status" value="1"/>
</dbReference>
<dbReference type="GO" id="GO:0004822">
    <property type="term" value="F:isoleucine-tRNA ligase activity"/>
    <property type="evidence" value="ECO:0007669"/>
    <property type="project" value="UniProtKB-UniRule"/>
</dbReference>
<dbReference type="Proteomes" id="UP001156666">
    <property type="component" value="Unassembled WGS sequence"/>
</dbReference>
<evidence type="ECO:0000256" key="1">
    <source>
        <dbReference type="ARBA" id="ARBA00022490"/>
    </source>
</evidence>
<dbReference type="InterPro" id="IPR009008">
    <property type="entry name" value="Val/Leu/Ile-tRNA-synth_edit"/>
</dbReference>
<comment type="caution">
    <text evidence="15">The sequence shown here is derived from an EMBL/GenBank/DDBJ whole genome shotgun (WGS) entry which is preliminary data.</text>
</comment>
<dbReference type="AlphaFoldDB" id="A0AA37SRZ6"/>
<feature type="short sequence motif" description="'KMSKS' region" evidence="11">
    <location>
        <begin position="638"/>
        <end position="642"/>
    </location>
</feature>
<dbReference type="InterPro" id="IPR014729">
    <property type="entry name" value="Rossmann-like_a/b/a_fold"/>
</dbReference>
<dbReference type="GO" id="GO:0006428">
    <property type="term" value="P:isoleucyl-tRNA aminoacylation"/>
    <property type="evidence" value="ECO:0007669"/>
    <property type="project" value="UniProtKB-UniRule"/>
</dbReference>
<keyword evidence="8 11" id="KW-0030">Aminoacyl-tRNA synthetase</keyword>
<comment type="subunit">
    <text evidence="11">Monomer.</text>
</comment>
<dbReference type="SUPFAM" id="SSF50677">
    <property type="entry name" value="ValRS/IleRS/LeuRS editing domain"/>
    <property type="match status" value="1"/>
</dbReference>
<keyword evidence="5 11" id="KW-0862">Zinc</keyword>
<dbReference type="GO" id="GO:0008270">
    <property type="term" value="F:zinc ion binding"/>
    <property type="evidence" value="ECO:0007669"/>
    <property type="project" value="UniProtKB-UniRule"/>
</dbReference>
<comment type="function">
    <text evidence="9 11">Catalyzes the attachment of isoleucine to tRNA(Ile). As IleRS can inadvertently accommodate and process structurally similar amino acids such as valine, to avoid such errors it has two additional distinct tRNA(Ile)-dependent editing activities. One activity is designated as 'pretransfer' editing and involves the hydrolysis of activated Val-AMP. The other activity is designated 'posttransfer' editing and involves deacylation of mischarged Val-tRNA(Ile).</text>
</comment>
<dbReference type="GO" id="GO:0005737">
    <property type="term" value="C:cytoplasm"/>
    <property type="evidence" value="ECO:0007669"/>
    <property type="project" value="UniProtKB-SubCell"/>
</dbReference>
<dbReference type="EC" id="6.1.1.5" evidence="11"/>
<evidence type="ECO:0000256" key="7">
    <source>
        <dbReference type="ARBA" id="ARBA00022917"/>
    </source>
</evidence>
<evidence type="ECO:0000259" key="13">
    <source>
        <dbReference type="Pfam" id="PF00133"/>
    </source>
</evidence>
<evidence type="ECO:0000259" key="14">
    <source>
        <dbReference type="Pfam" id="PF08264"/>
    </source>
</evidence>
<feature type="binding site" evidence="11">
    <location>
        <position position="641"/>
    </location>
    <ligand>
        <name>ATP</name>
        <dbReference type="ChEBI" id="CHEBI:30616"/>
    </ligand>
</feature>
<reference evidence="15" key="1">
    <citation type="journal article" date="2014" name="Int. J. Syst. Evol. Microbiol.">
        <title>Complete genome sequence of Corynebacterium casei LMG S-19264T (=DSM 44701T), isolated from a smear-ripened cheese.</title>
        <authorList>
            <consortium name="US DOE Joint Genome Institute (JGI-PGF)"/>
            <person name="Walter F."/>
            <person name="Albersmeier A."/>
            <person name="Kalinowski J."/>
            <person name="Ruckert C."/>
        </authorList>
    </citation>
    <scope>NUCLEOTIDE SEQUENCE</scope>
    <source>
        <strain evidence="15">NBRC 108769</strain>
    </source>
</reference>
<evidence type="ECO:0000256" key="4">
    <source>
        <dbReference type="ARBA" id="ARBA00022741"/>
    </source>
</evidence>
<evidence type="ECO:0000256" key="9">
    <source>
        <dbReference type="ARBA" id="ARBA00025217"/>
    </source>
</evidence>
<sequence length="1090" mass="124179">MTLYREYKGLNLPAIDQEILEFWEKEGIFKRSIDEKDENNTFVFYEGPPSANGKPGIHHVMARTVKDLFCRFQTMKGKRVDRKGGWDTHGLPVELKVESNLGITKEDIGTKITVEEYNRLCRETVMQFKDQWDDLTVKMGYWVDLDKPYITFENNYIESVWNILSELYNKGLIYKGYTIQPYSPAAGTGLSTHELNLPGCYQNVKDTSAVAMFKVEKDEKSATFFEEEDEDVRIIAWTTTPWTLPSNTGLTVGAKIDYVKVKCMSPYTDVPVSVILAKELVGKWFGGNNQPTIIEQSPSFKGVELEGIRYEQLLDFGNEIEELNGGTDAFKVILGDFVTTEDGTGIVHTAPSFGADDRRVGINNGLGTLTLVDKQGKFIDSVGEFSGRYVKNYKDDPDYVNVDVDLSIHLKMENKAFNVARYEHNYPHCWRTDKPILYYPLDSWFVKASAKKERMAELNKQINWKPDHTGSGRFGSWLENLQDWNLSRSRFWGIPLPIWRTEDGEQEKMIGSIAQLNAEIEKANEKLGLSQVAPKDLHRPFIDDVILVSDSGERMVRELDLIDVWFDSGSMPYAQWHYPFENEEVFNKNFPADFISEGVDQTRGWFYSLHAISTMIKDSYAFKNVVSTGLVLDKNGQKMSKRLGNSVDPFETLSQHGADAPRWYMMTNANPWDNLKFDIAGIDEVKRKFFGTLYNTYSFFSLYANIDKFSYAETSIPMEDRTEIDRWVISKLNSTIKFVDESFADYEPTKAGRAIQDFVENHLSNWYVRLCRRRYWKGEYESDKIAAYQTLYECLIAITKLMSPISPFFADWLYKNLNEVSGLESHPSVHLADFPQASDELIDLELEERMDYAQRISSLVLSLRKKEKIRVRQPLQKILLPVLNEGFKAQVEAVKDLILAEVNVKEIEYITDTDGVIKKKIKPNFKTLGRKLGKNMKAGGAIIMALGQEDIAKIESENAYLLSIGEDQYDLTLEDFEIVSEDIPGWQVANDRDLVVALDVTITEALGLEGLAREIVNRVQNMRKSSDFNVTDRINIGIAGSEVLSSVIEGHGAYIKAETLADAIELVESLEGEEDELNDGVMAVIKVSKS</sequence>
<evidence type="ECO:0000256" key="10">
    <source>
        <dbReference type="ARBA" id="ARBA00048359"/>
    </source>
</evidence>
<dbReference type="CDD" id="cd00818">
    <property type="entry name" value="IleRS_core"/>
    <property type="match status" value="1"/>
</dbReference>
<proteinExistence type="inferred from homology"/>
<dbReference type="HAMAP" id="MF_02003">
    <property type="entry name" value="Ile_tRNA_synth_type2"/>
    <property type="match status" value="1"/>
</dbReference>
<comment type="domain">
    <text evidence="11">IleRS has two distinct active sites: one for aminoacylation and one for editing. The misactivated valine is translocated from the active site to the editing site, which sterically excludes the correctly activated isoleucine. The single editing site contains two valyl binding pockets, one specific for each substrate (Val-AMP or Val-tRNA(Ile)).</text>
</comment>
<keyword evidence="7 11" id="KW-0648">Protein biosynthesis</keyword>
<evidence type="ECO:0000313" key="16">
    <source>
        <dbReference type="Proteomes" id="UP001156666"/>
    </source>
</evidence>
<keyword evidence="1 11" id="KW-0963">Cytoplasm</keyword>
<dbReference type="RefSeq" id="WP_235295199.1">
    <property type="nucleotide sequence ID" value="NZ_BSOH01000021.1"/>
</dbReference>